<dbReference type="GO" id="GO:0009289">
    <property type="term" value="C:pilus"/>
    <property type="evidence" value="ECO:0007669"/>
    <property type="project" value="InterPro"/>
</dbReference>
<dbReference type="GO" id="GO:0007155">
    <property type="term" value="P:cell adhesion"/>
    <property type="evidence" value="ECO:0007669"/>
    <property type="project" value="InterPro"/>
</dbReference>
<evidence type="ECO:0000313" key="3">
    <source>
        <dbReference type="EMBL" id="HAE7581361.1"/>
    </source>
</evidence>
<reference evidence="3" key="2">
    <citation type="submission" date="2018-07" db="EMBL/GenBank/DDBJ databases">
        <authorList>
            <consortium name="NCBI Pathogen Detection Project"/>
        </authorList>
    </citation>
    <scope>NUCLEOTIDE SEQUENCE</scope>
    <source>
        <strain evidence="3">166-88</strain>
    </source>
</reference>
<comment type="caution">
    <text evidence="3">The sequence shown here is derived from an EMBL/GenBank/DDBJ whole genome shotgun (WGS) entry which is preliminary data.</text>
</comment>
<feature type="chain" id="PRO_5027721738" evidence="1">
    <location>
        <begin position="22"/>
        <end position="181"/>
    </location>
</feature>
<evidence type="ECO:0000259" key="2">
    <source>
        <dbReference type="Pfam" id="PF00419"/>
    </source>
</evidence>
<dbReference type="InterPro" id="IPR036937">
    <property type="entry name" value="Adhesion_dom_fimbrial_sf"/>
</dbReference>
<dbReference type="SUPFAM" id="SSF49401">
    <property type="entry name" value="Bacterial adhesins"/>
    <property type="match status" value="1"/>
</dbReference>
<feature type="domain" description="Fimbrial-type adhesion" evidence="2">
    <location>
        <begin position="32"/>
        <end position="180"/>
    </location>
</feature>
<accession>A0A736I2F5</accession>
<dbReference type="InterPro" id="IPR000259">
    <property type="entry name" value="Adhesion_dom_fimbrial"/>
</dbReference>
<sequence>MNKNGLWFFIACELGMAPALAAQETATKMLTLTMKVVEVTCQVNGGQGLSQQVVIPQVTVDALKAGNGVSAEAHLQVDCNGSRDQPEGITLSFEPAGGSSLLGDGSRGMLKTDREGVALALTWKYDGTPVSLLPEGRHFMPTMSAGGIWDLSVVARPVAVSGEALSGGRYTAGVRLTMRYT</sequence>
<evidence type="ECO:0000256" key="1">
    <source>
        <dbReference type="SAM" id="SignalP"/>
    </source>
</evidence>
<proteinExistence type="predicted"/>
<dbReference type="AlphaFoldDB" id="A0A736I2F5"/>
<protein>
    <submittedName>
        <fullName evidence="3">Type 1 fimbrial protein</fullName>
    </submittedName>
</protein>
<feature type="signal peptide" evidence="1">
    <location>
        <begin position="1"/>
        <end position="21"/>
    </location>
</feature>
<dbReference type="Pfam" id="PF00419">
    <property type="entry name" value="Fimbrial"/>
    <property type="match status" value="1"/>
</dbReference>
<organism evidence="3">
    <name type="scientific">Salmonella enterica subsp. houtenae serovar 44:z36[z38]:-</name>
    <dbReference type="NCBI Taxonomy" id="1967609"/>
    <lineage>
        <taxon>Bacteria</taxon>
        <taxon>Pseudomonadati</taxon>
        <taxon>Pseudomonadota</taxon>
        <taxon>Gammaproteobacteria</taxon>
        <taxon>Enterobacterales</taxon>
        <taxon>Enterobacteriaceae</taxon>
        <taxon>Salmonella</taxon>
    </lineage>
</organism>
<dbReference type="EMBL" id="DAASYS010000012">
    <property type="protein sequence ID" value="HAE7581361.1"/>
    <property type="molecule type" value="Genomic_DNA"/>
</dbReference>
<name>A0A736I2F5_SALHO</name>
<dbReference type="Gene3D" id="2.60.40.1090">
    <property type="entry name" value="Fimbrial-type adhesion domain"/>
    <property type="match status" value="1"/>
</dbReference>
<dbReference type="InterPro" id="IPR008966">
    <property type="entry name" value="Adhesion_dom_sf"/>
</dbReference>
<reference evidence="3" key="1">
    <citation type="journal article" date="2018" name="Genome Biol.">
        <title>SKESA: strategic k-mer extension for scrupulous assemblies.</title>
        <authorList>
            <person name="Souvorov A."/>
            <person name="Agarwala R."/>
            <person name="Lipman D.J."/>
        </authorList>
    </citation>
    <scope>NUCLEOTIDE SEQUENCE</scope>
    <source>
        <strain evidence="3">166-88</strain>
    </source>
</reference>
<keyword evidence="1" id="KW-0732">Signal</keyword>
<gene>
    <name evidence="3" type="ORF">GND75_002983</name>
</gene>